<dbReference type="SUPFAM" id="SSF75217">
    <property type="entry name" value="alpha/beta knot"/>
    <property type="match status" value="1"/>
</dbReference>
<dbReference type="RefSeq" id="WP_212965849.1">
    <property type="nucleotide sequence ID" value="NZ_BORB01000008.1"/>
</dbReference>
<dbReference type="Gene3D" id="3.40.1280.10">
    <property type="match status" value="1"/>
</dbReference>
<keyword evidence="2 6" id="KW-0489">Methyltransferase</keyword>
<organism evidence="6 7">
    <name type="scientific">Lederbergia ruris</name>
    <dbReference type="NCBI Taxonomy" id="217495"/>
    <lineage>
        <taxon>Bacteria</taxon>
        <taxon>Bacillati</taxon>
        <taxon>Bacillota</taxon>
        <taxon>Bacilli</taxon>
        <taxon>Bacillales</taxon>
        <taxon>Bacillaceae</taxon>
        <taxon>Lederbergia</taxon>
    </lineage>
</organism>
<feature type="domain" description="tRNA/rRNA methyltransferase SpoU type" evidence="4">
    <location>
        <begin position="133"/>
        <end position="273"/>
    </location>
</feature>
<evidence type="ECO:0000256" key="3">
    <source>
        <dbReference type="ARBA" id="ARBA00022679"/>
    </source>
</evidence>
<reference evidence="6 7" key="1">
    <citation type="submission" date="2021-03" db="EMBL/GenBank/DDBJ databases">
        <title>Antimicrobial resistance genes in bacteria isolated from Japanese honey, and their potential for conferring macrolide and lincosamide resistance in the American foulbrood pathogen Paenibacillus larvae.</title>
        <authorList>
            <person name="Okamoto M."/>
            <person name="Kumagai M."/>
            <person name="Kanamori H."/>
            <person name="Takamatsu D."/>
        </authorList>
    </citation>
    <scope>NUCLEOTIDE SEQUENCE [LARGE SCALE GENOMIC DNA]</scope>
    <source>
        <strain evidence="6 7">J8TS2</strain>
    </source>
</reference>
<evidence type="ECO:0000256" key="1">
    <source>
        <dbReference type="ARBA" id="ARBA00007228"/>
    </source>
</evidence>
<dbReference type="InterPro" id="IPR029064">
    <property type="entry name" value="Ribosomal_eL30-like_sf"/>
</dbReference>
<evidence type="ECO:0000259" key="5">
    <source>
        <dbReference type="Pfam" id="PF22435"/>
    </source>
</evidence>
<accession>A0ABQ4KG55</accession>
<dbReference type="InterPro" id="IPR053888">
    <property type="entry name" value="MRM3-like_sub_bind"/>
</dbReference>
<evidence type="ECO:0000259" key="4">
    <source>
        <dbReference type="Pfam" id="PF00588"/>
    </source>
</evidence>
<dbReference type="PANTHER" id="PTHR43191">
    <property type="entry name" value="RRNA METHYLTRANSFERASE 3"/>
    <property type="match status" value="1"/>
</dbReference>
<dbReference type="Pfam" id="PF00588">
    <property type="entry name" value="SpoU_methylase"/>
    <property type="match status" value="1"/>
</dbReference>
<keyword evidence="7" id="KW-1185">Reference proteome</keyword>
<dbReference type="InterPro" id="IPR051259">
    <property type="entry name" value="rRNA_Methyltransferase"/>
</dbReference>
<dbReference type="PANTHER" id="PTHR43191:SF2">
    <property type="entry name" value="RRNA METHYLTRANSFERASE 3, MITOCHONDRIAL"/>
    <property type="match status" value="1"/>
</dbReference>
<dbReference type="EMBL" id="BORB01000008">
    <property type="protein sequence ID" value="GIN56955.1"/>
    <property type="molecule type" value="Genomic_DNA"/>
</dbReference>
<proteinExistence type="inferred from homology"/>
<sequence>MKHIDMNSLLEEHKTKLQWIGGQHAKIKQIKNILNGKSADSAMFFAIEGIWAHQKLMKTNIEMDSFLFCPECIYSEEAFHLVEKSLKKAKNVFIISKKVMEKISQEDKLDGLVSIGLLPHHKIEFLKLKKHPVIVVLDGLEQAGNIGTIIRTCDGAGVDAIFICNKKAKLTNPKLIKASMGGVFTVPIIEFSNVTACINWLSKHNFHIYLADTRANRTYKQHEYSGNIALVIGSERYGISKEWYNYPHQQLLIPMHGICDSLNVGIATAVIVYEIKMQKDGSVL</sequence>
<dbReference type="InterPro" id="IPR029028">
    <property type="entry name" value="Alpha/beta_knot_MTases"/>
</dbReference>
<dbReference type="InterPro" id="IPR001537">
    <property type="entry name" value="SpoU_MeTrfase"/>
</dbReference>
<comment type="similarity">
    <text evidence="1">Belongs to the class IV-like SAM-binding methyltransferase superfamily. RNA methyltransferase TrmH family.</text>
</comment>
<keyword evidence="3" id="KW-0808">Transferase</keyword>
<dbReference type="Proteomes" id="UP000679950">
    <property type="component" value="Unassembled WGS sequence"/>
</dbReference>
<dbReference type="GO" id="GO:0008168">
    <property type="term" value="F:methyltransferase activity"/>
    <property type="evidence" value="ECO:0007669"/>
    <property type="project" value="UniProtKB-KW"/>
</dbReference>
<dbReference type="Gene3D" id="3.30.1330.30">
    <property type="match status" value="1"/>
</dbReference>
<dbReference type="GO" id="GO:0032259">
    <property type="term" value="P:methylation"/>
    <property type="evidence" value="ECO:0007669"/>
    <property type="project" value="UniProtKB-KW"/>
</dbReference>
<protein>
    <submittedName>
        <fullName evidence="6">rRNA methylase</fullName>
    </submittedName>
</protein>
<evidence type="ECO:0000313" key="6">
    <source>
        <dbReference type="EMBL" id="GIN56955.1"/>
    </source>
</evidence>
<name>A0ABQ4KG55_9BACI</name>
<evidence type="ECO:0000256" key="2">
    <source>
        <dbReference type="ARBA" id="ARBA00022603"/>
    </source>
</evidence>
<gene>
    <name evidence="6" type="primary">spoU</name>
    <name evidence="6" type="ORF">J8TS2_12740</name>
</gene>
<dbReference type="InterPro" id="IPR029026">
    <property type="entry name" value="tRNA_m1G_MTases_N"/>
</dbReference>
<dbReference type="Pfam" id="PF22435">
    <property type="entry name" value="MRM3-like_sub_bind"/>
    <property type="match status" value="1"/>
</dbReference>
<feature type="domain" description="MRM3-like substrate binding" evidence="5">
    <location>
        <begin position="26"/>
        <end position="112"/>
    </location>
</feature>
<evidence type="ECO:0000313" key="7">
    <source>
        <dbReference type="Proteomes" id="UP000679950"/>
    </source>
</evidence>
<comment type="caution">
    <text evidence="6">The sequence shown here is derived from an EMBL/GenBank/DDBJ whole genome shotgun (WGS) entry which is preliminary data.</text>
</comment>